<dbReference type="PANTHER" id="PTHR36115:SF6">
    <property type="entry name" value="PROLINE-RICH ANTIGEN HOMOLOG"/>
    <property type="match status" value="1"/>
</dbReference>
<evidence type="ECO:0000256" key="4">
    <source>
        <dbReference type="ARBA" id="ARBA00022989"/>
    </source>
</evidence>
<feature type="transmembrane region" description="Helical" evidence="7">
    <location>
        <begin position="85"/>
        <end position="105"/>
    </location>
</feature>
<keyword evidence="5 7" id="KW-0472">Membrane</keyword>
<evidence type="ECO:0000256" key="6">
    <source>
        <dbReference type="SAM" id="MobiDB-lite"/>
    </source>
</evidence>
<keyword evidence="4 7" id="KW-1133">Transmembrane helix</keyword>
<protein>
    <recommendedName>
        <fullName evidence="8">RDD domain-containing protein</fullName>
    </recommendedName>
</protein>
<keyword evidence="3 7" id="KW-0812">Transmembrane</keyword>
<dbReference type="Pfam" id="PF06271">
    <property type="entry name" value="RDD"/>
    <property type="match status" value="1"/>
</dbReference>
<keyword evidence="10" id="KW-1185">Reference proteome</keyword>
<dbReference type="RefSeq" id="WP_344811665.1">
    <property type="nucleotide sequence ID" value="NZ_BAAAYX010000003.1"/>
</dbReference>
<dbReference type="InterPro" id="IPR051791">
    <property type="entry name" value="Pra-immunoreactive"/>
</dbReference>
<evidence type="ECO:0000256" key="3">
    <source>
        <dbReference type="ARBA" id="ARBA00022692"/>
    </source>
</evidence>
<reference evidence="10" key="1">
    <citation type="journal article" date="2019" name="Int. J. Syst. Evol. Microbiol.">
        <title>The Global Catalogue of Microorganisms (GCM) 10K type strain sequencing project: providing services to taxonomists for standard genome sequencing and annotation.</title>
        <authorList>
            <consortium name="The Broad Institute Genomics Platform"/>
            <consortium name="The Broad Institute Genome Sequencing Center for Infectious Disease"/>
            <person name="Wu L."/>
            <person name="Ma J."/>
        </authorList>
    </citation>
    <scope>NUCLEOTIDE SEQUENCE [LARGE SCALE GENOMIC DNA]</scope>
    <source>
        <strain evidence="10">JCM 16548</strain>
    </source>
</reference>
<feature type="region of interest" description="Disordered" evidence="6">
    <location>
        <begin position="185"/>
        <end position="209"/>
    </location>
</feature>
<organism evidence="9 10">
    <name type="scientific">Microlunatus aurantiacus</name>
    <dbReference type="NCBI Taxonomy" id="446786"/>
    <lineage>
        <taxon>Bacteria</taxon>
        <taxon>Bacillati</taxon>
        <taxon>Actinomycetota</taxon>
        <taxon>Actinomycetes</taxon>
        <taxon>Propionibacteriales</taxon>
        <taxon>Propionibacteriaceae</taxon>
        <taxon>Microlunatus</taxon>
    </lineage>
</organism>
<keyword evidence="2" id="KW-1003">Cell membrane</keyword>
<name>A0ABP7D4D9_9ACTN</name>
<dbReference type="PANTHER" id="PTHR36115">
    <property type="entry name" value="PROLINE-RICH ANTIGEN HOMOLOG-RELATED"/>
    <property type="match status" value="1"/>
</dbReference>
<evidence type="ECO:0000256" key="7">
    <source>
        <dbReference type="SAM" id="Phobius"/>
    </source>
</evidence>
<evidence type="ECO:0000256" key="1">
    <source>
        <dbReference type="ARBA" id="ARBA00004651"/>
    </source>
</evidence>
<comment type="subcellular location">
    <subcellularLocation>
        <location evidence="1">Cell membrane</location>
        <topology evidence="1">Multi-pass membrane protein</topology>
    </subcellularLocation>
</comment>
<accession>A0ABP7D4D9</accession>
<gene>
    <name evidence="9" type="ORF">GCM10022204_14740</name>
</gene>
<sequence length="209" mass="22770">MSSYQQPSPAPAPAPPAWVPPVPVYPYAHWGRRVGAFVIDVAPLSLAAVPFWIGYWLFYVGVGQLTTRGSVPLAQAPLTDQLRPALLWMVGGLVLLLPALGWLWWNRWRTAGRTGQSLGKRVLQTALVAEVNGQPLGAANAFLRDLLHLLDGIAYVGYLWPLWHAKRQTFADLLMTTVVIDHPRTVDPGPASGRPDDHAPGHHPYGAGS</sequence>
<evidence type="ECO:0000256" key="5">
    <source>
        <dbReference type="ARBA" id="ARBA00023136"/>
    </source>
</evidence>
<evidence type="ECO:0000313" key="9">
    <source>
        <dbReference type="EMBL" id="GAA3699292.1"/>
    </source>
</evidence>
<evidence type="ECO:0000313" key="10">
    <source>
        <dbReference type="Proteomes" id="UP001500051"/>
    </source>
</evidence>
<dbReference type="EMBL" id="BAAAYX010000003">
    <property type="protein sequence ID" value="GAA3699292.1"/>
    <property type="molecule type" value="Genomic_DNA"/>
</dbReference>
<dbReference type="Proteomes" id="UP001500051">
    <property type="component" value="Unassembled WGS sequence"/>
</dbReference>
<feature type="domain" description="RDD" evidence="8">
    <location>
        <begin position="27"/>
        <end position="175"/>
    </location>
</feature>
<proteinExistence type="predicted"/>
<dbReference type="InterPro" id="IPR010432">
    <property type="entry name" value="RDD"/>
</dbReference>
<feature type="transmembrane region" description="Helical" evidence="7">
    <location>
        <begin position="37"/>
        <end position="58"/>
    </location>
</feature>
<comment type="caution">
    <text evidence="9">The sequence shown here is derived from an EMBL/GenBank/DDBJ whole genome shotgun (WGS) entry which is preliminary data.</text>
</comment>
<evidence type="ECO:0000259" key="8">
    <source>
        <dbReference type="Pfam" id="PF06271"/>
    </source>
</evidence>
<evidence type="ECO:0000256" key="2">
    <source>
        <dbReference type="ARBA" id="ARBA00022475"/>
    </source>
</evidence>